<comment type="caution">
    <text evidence="3">The sequence shown here is derived from an EMBL/GenBank/DDBJ whole genome shotgun (WGS) entry which is preliminary data.</text>
</comment>
<feature type="compositionally biased region" description="Basic and acidic residues" evidence="1">
    <location>
        <begin position="157"/>
        <end position="172"/>
    </location>
</feature>
<feature type="non-terminal residue" evidence="3">
    <location>
        <position position="1"/>
    </location>
</feature>
<sequence>KSFAMYNPSRGGVRGGADQFTWESVKTDKHRENYLGHSVKAPVGRWQKGKDLSWYSKERNDTEDSKQIEKSELAAIKRAEEEAMLIALGHNIVKKEAPSLSKEDIKEALKRNIGNKDELNIERIDGVGAKSGRAALLTGVDRNISKSKSEGVSFEVHQVKVAEDKNSKEKHVSNKKSKSKKKSKKHKKEKKKRSYQESDSDNSENEQTVRKKHKSERTKRIQESNDSSDSESDSISRHKSKKDGKMKRRQNANDSYDSENSSDKRREYKKKRHHSDDSESDRQSFKGKKHKTHRKENDSNDFNSLKAKHKKKSKHQHQSASDSENNYVKRRSEKHKTHEPLKRHRHDTSDSD</sequence>
<keyword evidence="4" id="KW-1185">Reference proteome</keyword>
<feature type="compositionally biased region" description="Basic residues" evidence="1">
    <location>
        <begin position="237"/>
        <end position="250"/>
    </location>
</feature>
<dbReference type="PANTHER" id="PTHR14580">
    <property type="entry name" value="MULTIPLE MYELOMA TUMOR-ASSOCIATED PROTEIN 2 FAMILY MEMBER"/>
    <property type="match status" value="1"/>
</dbReference>
<organism evidence="3 4">
    <name type="scientific">Caerostris darwini</name>
    <dbReference type="NCBI Taxonomy" id="1538125"/>
    <lineage>
        <taxon>Eukaryota</taxon>
        <taxon>Metazoa</taxon>
        <taxon>Ecdysozoa</taxon>
        <taxon>Arthropoda</taxon>
        <taxon>Chelicerata</taxon>
        <taxon>Arachnida</taxon>
        <taxon>Araneae</taxon>
        <taxon>Araneomorphae</taxon>
        <taxon>Entelegynae</taxon>
        <taxon>Araneoidea</taxon>
        <taxon>Araneidae</taxon>
        <taxon>Caerostris</taxon>
    </lineage>
</organism>
<accession>A0AAV4SE41</accession>
<evidence type="ECO:0000259" key="2">
    <source>
        <dbReference type="Pfam" id="PF10159"/>
    </source>
</evidence>
<feature type="compositionally biased region" description="Basic residues" evidence="1">
    <location>
        <begin position="306"/>
        <end position="317"/>
    </location>
</feature>
<feature type="compositionally biased region" description="Basic residues" evidence="1">
    <location>
        <begin position="173"/>
        <end position="193"/>
    </location>
</feature>
<reference evidence="3 4" key="1">
    <citation type="submission" date="2021-06" db="EMBL/GenBank/DDBJ databases">
        <title>Caerostris darwini draft genome.</title>
        <authorList>
            <person name="Kono N."/>
            <person name="Arakawa K."/>
        </authorList>
    </citation>
    <scope>NUCLEOTIDE SEQUENCE [LARGE SCALE GENOMIC DNA]</scope>
</reference>
<dbReference type="InterPro" id="IPR019315">
    <property type="entry name" value="MMTA2_N"/>
</dbReference>
<feature type="compositionally biased region" description="Basic and acidic residues" evidence="1">
    <location>
        <begin position="274"/>
        <end position="284"/>
    </location>
</feature>
<gene>
    <name evidence="3" type="primary">Mmtag2</name>
    <name evidence="3" type="ORF">CDAR_431041</name>
</gene>
<name>A0AAV4SE41_9ARAC</name>
<evidence type="ECO:0000313" key="3">
    <source>
        <dbReference type="EMBL" id="GIY32445.1"/>
    </source>
</evidence>
<evidence type="ECO:0000313" key="4">
    <source>
        <dbReference type="Proteomes" id="UP001054837"/>
    </source>
</evidence>
<evidence type="ECO:0000256" key="1">
    <source>
        <dbReference type="SAM" id="MobiDB-lite"/>
    </source>
</evidence>
<feature type="compositionally biased region" description="Basic residues" evidence="1">
    <location>
        <begin position="285"/>
        <end position="294"/>
    </location>
</feature>
<dbReference type="PANTHER" id="PTHR14580:SF0">
    <property type="entry name" value="MULTIPLE MYELOMA TUMOR-ASSOCIATED PROTEIN 2"/>
    <property type="match status" value="1"/>
</dbReference>
<feature type="compositionally biased region" description="Basic residues" evidence="1">
    <location>
        <begin position="328"/>
        <end position="346"/>
    </location>
</feature>
<dbReference type="Pfam" id="PF10159">
    <property type="entry name" value="MMtag"/>
    <property type="match status" value="1"/>
</dbReference>
<dbReference type="AlphaFoldDB" id="A0AAV4SE41"/>
<feature type="domain" description="Multiple myeloma tumor-associated protein 2-like N-terminal" evidence="2">
    <location>
        <begin position="12"/>
        <end position="89"/>
    </location>
</feature>
<protein>
    <submittedName>
        <fullName evidence="3">Multiple myeloma tumor-associated protein 2 homolog</fullName>
    </submittedName>
</protein>
<dbReference type="Proteomes" id="UP001054837">
    <property type="component" value="Unassembled WGS sequence"/>
</dbReference>
<proteinExistence type="predicted"/>
<dbReference type="EMBL" id="BPLQ01007802">
    <property type="protein sequence ID" value="GIY32445.1"/>
    <property type="molecule type" value="Genomic_DNA"/>
</dbReference>
<feature type="region of interest" description="Disordered" evidence="1">
    <location>
        <begin position="140"/>
        <end position="352"/>
    </location>
</feature>
<dbReference type="InterPro" id="IPR039207">
    <property type="entry name" value="MMTAG2-like"/>
</dbReference>